<comment type="similarity">
    <text evidence="1 9">Belongs to the cysteine dioxygenase family.</text>
</comment>
<organism evidence="10 11">
    <name type="scientific">Penicillium olsonii</name>
    <dbReference type="NCBI Taxonomy" id="99116"/>
    <lineage>
        <taxon>Eukaryota</taxon>
        <taxon>Fungi</taxon>
        <taxon>Dikarya</taxon>
        <taxon>Ascomycota</taxon>
        <taxon>Pezizomycotina</taxon>
        <taxon>Eurotiomycetes</taxon>
        <taxon>Eurotiomycetidae</taxon>
        <taxon>Eurotiales</taxon>
        <taxon>Aspergillaceae</taxon>
        <taxon>Penicillium</taxon>
    </lineage>
</organism>
<evidence type="ECO:0000256" key="7">
    <source>
        <dbReference type="PIRSR" id="PIRSR610300-50"/>
    </source>
</evidence>
<keyword evidence="4 9" id="KW-0223">Dioxygenase</keyword>
<dbReference type="InterPro" id="IPR014710">
    <property type="entry name" value="RmlC-like_jellyroll"/>
</dbReference>
<evidence type="ECO:0000256" key="1">
    <source>
        <dbReference type="ARBA" id="ARBA00006622"/>
    </source>
</evidence>
<dbReference type="OrthoDB" id="543511at2759"/>
<dbReference type="SUPFAM" id="SSF51182">
    <property type="entry name" value="RmlC-like cupins"/>
    <property type="match status" value="2"/>
</dbReference>
<protein>
    <recommendedName>
        <fullName evidence="2 9">Cysteine dioxygenase</fullName>
        <ecNumber evidence="2 9">1.13.11.20</ecNumber>
    </recommendedName>
</protein>
<name>A0A9W4HZX5_PENOL</name>
<dbReference type="Gene3D" id="2.60.120.10">
    <property type="entry name" value="Jelly Rolls"/>
    <property type="match status" value="2"/>
</dbReference>
<feature type="binding site" evidence="8">
    <location>
        <position position="102"/>
    </location>
    <ligand>
        <name>Fe cation</name>
        <dbReference type="ChEBI" id="CHEBI:24875"/>
        <note>catalytic</note>
    </ligand>
</feature>
<dbReference type="GO" id="GO:0019448">
    <property type="term" value="P:L-cysteine catabolic process"/>
    <property type="evidence" value="ECO:0007669"/>
    <property type="project" value="TreeGrafter"/>
</dbReference>
<dbReference type="GO" id="GO:0017172">
    <property type="term" value="F:cysteine dioxygenase activity"/>
    <property type="evidence" value="ECO:0007669"/>
    <property type="project" value="UniProtKB-UniRule"/>
</dbReference>
<evidence type="ECO:0000313" key="10">
    <source>
        <dbReference type="EMBL" id="CAG8179992.1"/>
    </source>
</evidence>
<dbReference type="PANTHER" id="PTHR12918:SF1">
    <property type="entry name" value="CYSTEINE DIOXYGENASE TYPE 1"/>
    <property type="match status" value="1"/>
</dbReference>
<comment type="catalytic activity">
    <reaction evidence="9">
        <text>L-cysteine + O2 = 3-sulfino-L-alanine + H(+)</text>
        <dbReference type="Rhea" id="RHEA:20441"/>
        <dbReference type="ChEBI" id="CHEBI:15378"/>
        <dbReference type="ChEBI" id="CHEBI:15379"/>
        <dbReference type="ChEBI" id="CHEBI:35235"/>
        <dbReference type="ChEBI" id="CHEBI:61085"/>
        <dbReference type="EC" id="1.13.11.20"/>
    </reaction>
</comment>
<comment type="caution">
    <text evidence="10">The sequence shown here is derived from an EMBL/GenBank/DDBJ whole genome shotgun (WGS) entry which is preliminary data.</text>
</comment>
<evidence type="ECO:0000256" key="5">
    <source>
        <dbReference type="ARBA" id="ARBA00023002"/>
    </source>
</evidence>
<proteinExistence type="inferred from homology"/>
<dbReference type="InterPro" id="IPR010300">
    <property type="entry name" value="CDO_1"/>
</dbReference>
<dbReference type="Pfam" id="PF05995">
    <property type="entry name" value="CDO_I"/>
    <property type="match status" value="2"/>
</dbReference>
<dbReference type="EMBL" id="CAJVOS010000038">
    <property type="protein sequence ID" value="CAG8179992.1"/>
    <property type="molecule type" value="Genomic_DNA"/>
</dbReference>
<evidence type="ECO:0000256" key="4">
    <source>
        <dbReference type="ARBA" id="ARBA00022964"/>
    </source>
</evidence>
<gene>
    <name evidence="10" type="ORF">POLS_LOCUS6922</name>
</gene>
<dbReference type="PANTHER" id="PTHR12918">
    <property type="entry name" value="CYSTEINE DIOXYGENASE"/>
    <property type="match status" value="1"/>
</dbReference>
<evidence type="ECO:0000256" key="9">
    <source>
        <dbReference type="RuleBase" id="RU366010"/>
    </source>
</evidence>
<accession>A0A9W4HZX5</accession>
<comment type="cofactor">
    <cofactor evidence="9">
        <name>Fe cation</name>
        <dbReference type="ChEBI" id="CHEBI:24875"/>
    </cofactor>
    <text evidence="9">Binds 1 Fe cation per subunit.</text>
</comment>
<evidence type="ECO:0000256" key="8">
    <source>
        <dbReference type="PIRSR" id="PIRSR610300-51"/>
    </source>
</evidence>
<keyword evidence="7" id="KW-0883">Thioether bond</keyword>
<feature type="binding site" evidence="8">
    <location>
        <position position="104"/>
    </location>
    <ligand>
        <name>Fe cation</name>
        <dbReference type="ChEBI" id="CHEBI:24875"/>
        <note>catalytic</note>
    </ligand>
</feature>
<evidence type="ECO:0000256" key="3">
    <source>
        <dbReference type="ARBA" id="ARBA00022723"/>
    </source>
</evidence>
<dbReference type="EC" id="1.13.11.20" evidence="2 9"/>
<keyword evidence="11" id="KW-1185">Reference proteome</keyword>
<dbReference type="GO" id="GO:0008198">
    <property type="term" value="F:ferrous iron binding"/>
    <property type="evidence" value="ECO:0007669"/>
    <property type="project" value="TreeGrafter"/>
</dbReference>
<keyword evidence="5 9" id="KW-0560">Oxidoreductase</keyword>
<keyword evidence="6 8" id="KW-0408">Iron</keyword>
<feature type="binding site" evidence="8">
    <location>
        <position position="179"/>
    </location>
    <ligand>
        <name>Fe cation</name>
        <dbReference type="ChEBI" id="CHEBI:24875"/>
        <note>catalytic</note>
    </ligand>
</feature>
<keyword evidence="3 8" id="KW-0479">Metal-binding</keyword>
<reference evidence="10" key="1">
    <citation type="submission" date="2021-07" db="EMBL/GenBank/DDBJ databases">
        <authorList>
            <person name="Branca A.L. A."/>
        </authorList>
    </citation>
    <scope>NUCLEOTIDE SEQUENCE</scope>
</reference>
<evidence type="ECO:0000256" key="6">
    <source>
        <dbReference type="ARBA" id="ARBA00023004"/>
    </source>
</evidence>
<dbReference type="AlphaFoldDB" id="A0A9W4HZX5"/>
<sequence>MPFLRTETETPPSVEGGFDAFEKLVQDLSAALGPSSGLDSSDVDPMQIQLLMEKYTSNLDEWSSYALEDASRTYTRNLIDEGNGKSNLLILVWSPGKGSAIHDHANAHCVMKVIETSSWMRLTTLTFEKILKGKLQEDLYSWPNQNQIENGQDCPPRLAKQTIYGEDQVTYMSDKLGLHRISNPDLNDFAVSLHLYTPPNAAIHGFSIYDERTGKARHIKQTNFYSFRGKRLDDGHK</sequence>
<dbReference type="InterPro" id="IPR011051">
    <property type="entry name" value="RmlC_Cupin_sf"/>
</dbReference>
<dbReference type="CDD" id="cd10548">
    <property type="entry name" value="cupin_CDO"/>
    <property type="match status" value="1"/>
</dbReference>
<evidence type="ECO:0000313" key="11">
    <source>
        <dbReference type="Proteomes" id="UP001153618"/>
    </source>
</evidence>
<feature type="cross-link" description="3'-(S-cysteinyl)-tyrosine (Cys-Tyr)" evidence="7">
    <location>
        <begin position="109"/>
        <end position="196"/>
    </location>
</feature>
<dbReference type="Proteomes" id="UP001153618">
    <property type="component" value="Unassembled WGS sequence"/>
</dbReference>
<evidence type="ECO:0000256" key="2">
    <source>
        <dbReference type="ARBA" id="ARBA00013133"/>
    </source>
</evidence>